<dbReference type="InParanoid" id="G1XHU8"/>
<evidence type="ECO:0000313" key="2">
    <source>
        <dbReference type="Proteomes" id="UP000008784"/>
    </source>
</evidence>
<comment type="caution">
    <text evidence="1">The sequence shown here is derived from an EMBL/GenBank/DDBJ whole genome shotgun (WGS) entry which is preliminary data.</text>
</comment>
<dbReference type="EMBL" id="ADOT01000160">
    <property type="protein sequence ID" value="EGX47285.1"/>
    <property type="molecule type" value="Genomic_DNA"/>
</dbReference>
<keyword evidence="2" id="KW-1185">Reference proteome</keyword>
<accession>G1XHU8</accession>
<dbReference type="Proteomes" id="UP000008784">
    <property type="component" value="Unassembled WGS sequence"/>
</dbReference>
<dbReference type="HOGENOM" id="CLU_2312686_0_0_1"/>
<feature type="non-terminal residue" evidence="1">
    <location>
        <position position="100"/>
    </location>
</feature>
<organism evidence="1 2">
    <name type="scientific">Arthrobotrys oligospora (strain ATCC 24927 / CBS 115.81 / DSM 1491)</name>
    <name type="common">Nematode-trapping fungus</name>
    <name type="synonym">Didymozoophaga oligospora</name>
    <dbReference type="NCBI Taxonomy" id="756982"/>
    <lineage>
        <taxon>Eukaryota</taxon>
        <taxon>Fungi</taxon>
        <taxon>Dikarya</taxon>
        <taxon>Ascomycota</taxon>
        <taxon>Pezizomycotina</taxon>
        <taxon>Orbiliomycetes</taxon>
        <taxon>Orbiliales</taxon>
        <taxon>Orbiliaceae</taxon>
        <taxon>Orbilia</taxon>
        <taxon>Orbilia oligospora</taxon>
    </lineage>
</organism>
<gene>
    <name evidence="1" type="ORF">AOL_s00088g61</name>
</gene>
<reference evidence="1 2" key="1">
    <citation type="journal article" date="2011" name="PLoS Pathog.">
        <title>Genomic and proteomic analyses of the fungus Arthrobotrys oligospora provide insights into nematode-trap formation.</title>
        <authorList>
            <person name="Yang J."/>
            <person name="Wang L."/>
            <person name="Ji X."/>
            <person name="Feng Y."/>
            <person name="Li X."/>
            <person name="Zou C."/>
            <person name="Xu J."/>
            <person name="Ren Y."/>
            <person name="Mi Q."/>
            <person name="Wu J."/>
            <person name="Liu S."/>
            <person name="Liu Y."/>
            <person name="Huang X."/>
            <person name="Wang H."/>
            <person name="Niu X."/>
            <person name="Li J."/>
            <person name="Liang L."/>
            <person name="Luo Y."/>
            <person name="Ji K."/>
            <person name="Zhou W."/>
            <person name="Yu Z."/>
            <person name="Li G."/>
            <person name="Liu Y."/>
            <person name="Li L."/>
            <person name="Qiao M."/>
            <person name="Feng L."/>
            <person name="Zhang K.-Q."/>
        </authorList>
    </citation>
    <scope>NUCLEOTIDE SEQUENCE [LARGE SCALE GENOMIC DNA]</scope>
    <source>
        <strain evidence="2">ATCC 24927 / CBS 115.81 / DSM 1491</strain>
    </source>
</reference>
<dbReference type="GeneID" id="22895042"/>
<sequence>MPPSSDSLASTTTTTIINFPASTSSIPYAVTVQQDAVTITKTVTADPPEPEPIISPLPSPIRMLSLKQSQRVERLLPSQLMALQKPLILKNQASLHDMFH</sequence>
<protein>
    <submittedName>
        <fullName evidence="1">Uncharacterized protein</fullName>
    </submittedName>
</protein>
<name>G1XHU8_ARTOA</name>
<dbReference type="RefSeq" id="XP_011124060.1">
    <property type="nucleotide sequence ID" value="XM_011125758.1"/>
</dbReference>
<proteinExistence type="predicted"/>
<evidence type="ECO:0000313" key="1">
    <source>
        <dbReference type="EMBL" id="EGX47285.1"/>
    </source>
</evidence>
<dbReference type="AlphaFoldDB" id="G1XHU8"/>